<organism evidence="3">
    <name type="scientific">Caulobacter sp. 602-2</name>
    <dbReference type="NCBI Taxonomy" id="2710887"/>
    <lineage>
        <taxon>Bacteria</taxon>
        <taxon>Pseudomonadati</taxon>
        <taxon>Pseudomonadota</taxon>
        <taxon>Alphaproteobacteria</taxon>
        <taxon>Caulobacterales</taxon>
        <taxon>Caulobacteraceae</taxon>
        <taxon>Caulobacter</taxon>
    </lineage>
</organism>
<feature type="transmembrane region" description="Helical" evidence="1">
    <location>
        <begin position="102"/>
        <end position="119"/>
    </location>
</feature>
<reference evidence="3" key="1">
    <citation type="submission" date="2020-02" db="EMBL/GenBank/DDBJ databases">
        <authorList>
            <person name="Gao J."/>
            <person name="Sun J."/>
        </authorList>
    </citation>
    <scope>NUCLEOTIDE SEQUENCE</scope>
    <source>
        <strain evidence="3">602-2</strain>
    </source>
</reference>
<dbReference type="Pfam" id="PF14219">
    <property type="entry name" value="DUF4328"/>
    <property type="match status" value="1"/>
</dbReference>
<feature type="transmembrane region" description="Helical" evidence="1">
    <location>
        <begin position="20"/>
        <end position="45"/>
    </location>
</feature>
<name>A0A6G4QY25_9CAUL</name>
<evidence type="ECO:0000256" key="1">
    <source>
        <dbReference type="SAM" id="Phobius"/>
    </source>
</evidence>
<sequence>MTRKTYTQRAPEPLAKTLLLWIWIMMSANAASMITSLVVIGAALFGGGDASMSLLQFVDGGVTLLYVAVFIIAGFLGLKWTYRVSMNANAMVPDLTISPPWAVGWYFVPIASLFTPFKAMEEAWKASSDPTDWRSVPTPGWMRVWWAFWIAGTFIDQASGNMDASYGDTALIVTGEAVGLLGSALNLVASFYFAKLVRELTARQSSIRALEVF</sequence>
<keyword evidence="1" id="KW-0472">Membrane</keyword>
<dbReference type="InterPro" id="IPR025565">
    <property type="entry name" value="DUF4328"/>
</dbReference>
<feature type="transmembrane region" description="Helical" evidence="1">
    <location>
        <begin position="57"/>
        <end position="82"/>
    </location>
</feature>
<evidence type="ECO:0000313" key="3">
    <source>
        <dbReference type="EMBL" id="NGM50441.1"/>
    </source>
</evidence>
<dbReference type="RefSeq" id="WP_165259110.1">
    <property type="nucleotide sequence ID" value="NZ_JAAKGT010000005.1"/>
</dbReference>
<accession>A0A6G4QY25</accession>
<proteinExistence type="predicted"/>
<evidence type="ECO:0000259" key="2">
    <source>
        <dbReference type="Pfam" id="PF14219"/>
    </source>
</evidence>
<comment type="caution">
    <text evidence="3">The sequence shown here is derived from an EMBL/GenBank/DDBJ whole genome shotgun (WGS) entry which is preliminary data.</text>
</comment>
<dbReference type="EMBL" id="JAAKGT010000005">
    <property type="protein sequence ID" value="NGM50441.1"/>
    <property type="molecule type" value="Genomic_DNA"/>
</dbReference>
<gene>
    <name evidence="3" type="ORF">G5B46_12550</name>
</gene>
<feature type="domain" description="DUF4328" evidence="2">
    <location>
        <begin position="58"/>
        <end position="201"/>
    </location>
</feature>
<dbReference type="AlphaFoldDB" id="A0A6G4QY25"/>
<protein>
    <submittedName>
        <fullName evidence="3">DUF4328 domain-containing protein</fullName>
    </submittedName>
</protein>
<keyword evidence="1" id="KW-1133">Transmembrane helix</keyword>
<keyword evidence="1" id="KW-0812">Transmembrane</keyword>
<feature type="transmembrane region" description="Helical" evidence="1">
    <location>
        <begin position="170"/>
        <end position="194"/>
    </location>
</feature>